<dbReference type="CDD" id="cd07560">
    <property type="entry name" value="Peptidase_S41_CPP"/>
    <property type="match status" value="1"/>
</dbReference>
<keyword evidence="9" id="KW-1185">Reference proteome</keyword>
<keyword evidence="4 5" id="KW-0720">Serine protease</keyword>
<dbReference type="PANTHER" id="PTHR32060:SF30">
    <property type="entry name" value="CARBOXY-TERMINAL PROCESSING PROTEASE CTPA"/>
    <property type="match status" value="1"/>
</dbReference>
<keyword evidence="2 5" id="KW-0645">Protease</keyword>
<feature type="domain" description="Tail specific protease" evidence="7">
    <location>
        <begin position="177"/>
        <end position="369"/>
    </location>
</feature>
<proteinExistence type="inferred from homology"/>
<dbReference type="GO" id="GO:0008236">
    <property type="term" value="F:serine-type peptidase activity"/>
    <property type="evidence" value="ECO:0007669"/>
    <property type="project" value="UniProtKB-KW"/>
</dbReference>
<dbReference type="EMBL" id="RJTM01000099">
    <property type="protein sequence ID" value="RNL84072.1"/>
    <property type="molecule type" value="Genomic_DNA"/>
</dbReference>
<feature type="domain" description="PDZ" evidence="6">
    <location>
        <begin position="100"/>
        <end position="175"/>
    </location>
</feature>
<gene>
    <name evidence="8" type="ORF">ED312_14100</name>
</gene>
<evidence type="ECO:0000256" key="5">
    <source>
        <dbReference type="RuleBase" id="RU004404"/>
    </source>
</evidence>
<evidence type="ECO:0000256" key="3">
    <source>
        <dbReference type="ARBA" id="ARBA00022801"/>
    </source>
</evidence>
<dbReference type="Proteomes" id="UP000267469">
    <property type="component" value="Unassembled WGS sequence"/>
</dbReference>
<reference evidence="8 9" key="1">
    <citation type="submission" date="2018-10" db="EMBL/GenBank/DDBJ databases">
        <title>Sinomicrobium pectinilyticum sp. nov., a pectinase-producing bacterium isolated from alkaline and saline soil, and emended description of the genus Sinomicrobium.</title>
        <authorList>
            <person name="Cheng B."/>
            <person name="Li C."/>
            <person name="Lai Q."/>
            <person name="Du M."/>
            <person name="Shao Z."/>
            <person name="Xu P."/>
            <person name="Yang C."/>
        </authorList>
    </citation>
    <scope>NUCLEOTIDE SEQUENCE [LARGE SCALE GENOMIC DNA]</scope>
    <source>
        <strain evidence="8 9">5DNS001</strain>
    </source>
</reference>
<organism evidence="8 9">
    <name type="scientific">Sinomicrobium pectinilyticum</name>
    <dbReference type="NCBI Taxonomy" id="1084421"/>
    <lineage>
        <taxon>Bacteria</taxon>
        <taxon>Pseudomonadati</taxon>
        <taxon>Bacteroidota</taxon>
        <taxon>Flavobacteriia</taxon>
        <taxon>Flavobacteriales</taxon>
        <taxon>Flavobacteriaceae</taxon>
        <taxon>Sinomicrobium</taxon>
    </lineage>
</organism>
<comment type="similarity">
    <text evidence="1 5">Belongs to the peptidase S41A family.</text>
</comment>
<dbReference type="InterPro" id="IPR005151">
    <property type="entry name" value="Tail-specific_protease"/>
</dbReference>
<dbReference type="InterPro" id="IPR036034">
    <property type="entry name" value="PDZ_sf"/>
</dbReference>
<dbReference type="RefSeq" id="WP_123216662.1">
    <property type="nucleotide sequence ID" value="NZ_RJTM01000099.1"/>
</dbReference>
<dbReference type="GO" id="GO:0007165">
    <property type="term" value="P:signal transduction"/>
    <property type="evidence" value="ECO:0007669"/>
    <property type="project" value="TreeGrafter"/>
</dbReference>
<protein>
    <submittedName>
        <fullName evidence="8">PDZ domain-containing protein</fullName>
    </submittedName>
</protein>
<dbReference type="OrthoDB" id="9812068at2"/>
<evidence type="ECO:0000259" key="7">
    <source>
        <dbReference type="SMART" id="SM00245"/>
    </source>
</evidence>
<dbReference type="Pfam" id="PF13180">
    <property type="entry name" value="PDZ_2"/>
    <property type="match status" value="1"/>
</dbReference>
<dbReference type="CDD" id="cd06782">
    <property type="entry name" value="cpPDZ_CPP-like"/>
    <property type="match status" value="1"/>
</dbReference>
<dbReference type="InterPro" id="IPR029045">
    <property type="entry name" value="ClpP/crotonase-like_dom_sf"/>
</dbReference>
<evidence type="ECO:0000256" key="1">
    <source>
        <dbReference type="ARBA" id="ARBA00009179"/>
    </source>
</evidence>
<evidence type="ECO:0000313" key="8">
    <source>
        <dbReference type="EMBL" id="RNL84072.1"/>
    </source>
</evidence>
<dbReference type="Gene3D" id="3.30.750.44">
    <property type="match status" value="1"/>
</dbReference>
<comment type="caution">
    <text evidence="8">The sequence shown here is derived from an EMBL/GenBank/DDBJ whole genome shotgun (WGS) entry which is preliminary data.</text>
</comment>
<dbReference type="SMART" id="SM00245">
    <property type="entry name" value="TSPc"/>
    <property type="match status" value="1"/>
</dbReference>
<dbReference type="Gene3D" id="3.90.226.10">
    <property type="entry name" value="2-enoyl-CoA Hydratase, Chain A, domain 1"/>
    <property type="match status" value="1"/>
</dbReference>
<evidence type="ECO:0000313" key="9">
    <source>
        <dbReference type="Proteomes" id="UP000267469"/>
    </source>
</evidence>
<sequence>MKDEKKIWLPLLIAVALAAGVLIGGKINFEDAPQKLFSSNSKKEKLNRLIDYIDYEYVDEVNTDSIVDITVNEILEKLDPHSVYIPREDHQRVAENMQGDFVGIGVSFYMYKDTLSVIRPIEGGPSIRAGIKPGDRILYADNDTLFGKDIRSRDLVNKLKGASGTPVQVKVYRRDEDSLLTFNIKRAKVPIRSVDAFYMLTDTLGYIKINRFAETTYKEFKEALNVLMRRGARELVLDLRDNPGGYMGVAEEIADEFLEEDKLILFTKNKKGEVRKTFATSKGDFEEGKVYVIINEKSASASEIIAGALQDNDKGVIVGRRSFGKGLVQREMALGDGSSVRLTVSRYYTPTGRSIQRSYDNGIDDYYSKFYERYHNGELASADSIHVDDSLKFTTPKGKVVYGGGGIIPDVFIPLDTNLEEEALNYILQNGFLSYFVFEYLDKDRSLFSTYDEESFLKNVVIDDKLIEEFVRYGQRNRGLIGVDFSRIDFSKYKDNLKKHIKATIAEQLYGSVAHIRIINTGDNSISKVLEISRTAEEVEVADYARPKD</sequence>
<dbReference type="PANTHER" id="PTHR32060">
    <property type="entry name" value="TAIL-SPECIFIC PROTEASE"/>
    <property type="match status" value="1"/>
</dbReference>
<evidence type="ECO:0000259" key="6">
    <source>
        <dbReference type="SMART" id="SM00228"/>
    </source>
</evidence>
<dbReference type="GO" id="GO:0030288">
    <property type="term" value="C:outer membrane-bounded periplasmic space"/>
    <property type="evidence" value="ECO:0007669"/>
    <property type="project" value="TreeGrafter"/>
</dbReference>
<dbReference type="AlphaFoldDB" id="A0A3N0E893"/>
<accession>A0A3N0E893</accession>
<dbReference type="SMART" id="SM00228">
    <property type="entry name" value="PDZ"/>
    <property type="match status" value="1"/>
</dbReference>
<dbReference type="SUPFAM" id="SSF50156">
    <property type="entry name" value="PDZ domain-like"/>
    <property type="match status" value="1"/>
</dbReference>
<dbReference type="NCBIfam" id="TIGR00225">
    <property type="entry name" value="prc"/>
    <property type="match status" value="1"/>
</dbReference>
<evidence type="ECO:0000256" key="4">
    <source>
        <dbReference type="ARBA" id="ARBA00022825"/>
    </source>
</evidence>
<dbReference type="InterPro" id="IPR001478">
    <property type="entry name" value="PDZ"/>
</dbReference>
<evidence type="ECO:0000256" key="2">
    <source>
        <dbReference type="ARBA" id="ARBA00022670"/>
    </source>
</evidence>
<name>A0A3N0E893_SINP1</name>
<dbReference type="GO" id="GO:0006508">
    <property type="term" value="P:proteolysis"/>
    <property type="evidence" value="ECO:0007669"/>
    <property type="project" value="UniProtKB-KW"/>
</dbReference>
<keyword evidence="3 5" id="KW-0378">Hydrolase</keyword>
<dbReference type="SUPFAM" id="SSF52096">
    <property type="entry name" value="ClpP/crotonase"/>
    <property type="match status" value="1"/>
</dbReference>
<dbReference type="Pfam" id="PF03572">
    <property type="entry name" value="Peptidase_S41"/>
    <property type="match status" value="1"/>
</dbReference>
<dbReference type="InterPro" id="IPR004447">
    <property type="entry name" value="Peptidase_S41A"/>
</dbReference>
<dbReference type="Gene3D" id="2.30.42.10">
    <property type="match status" value="1"/>
</dbReference>
<dbReference type="GO" id="GO:0004175">
    <property type="term" value="F:endopeptidase activity"/>
    <property type="evidence" value="ECO:0007669"/>
    <property type="project" value="TreeGrafter"/>
</dbReference>